<sequence length="121" mass="13699">MAEMVINNISTPDGASSPSIKRGSYKPNPENPRRIIMFDGVCNVCDGFVQFVFPRDVEKRFSFQALQTEKGKEILDYYGIPCDMSTIILVDEADDKYYTKSTAVLNILFFLKNDSSVLRVL</sequence>
<protein>
    <recommendedName>
        <fullName evidence="4">Thiol-disulfide oxidoreductase DCC</fullName>
    </recommendedName>
</protein>
<dbReference type="AlphaFoldDB" id="A0AAN7U0G2"/>
<feature type="compositionally biased region" description="Polar residues" evidence="1">
    <location>
        <begin position="7"/>
        <end position="19"/>
    </location>
</feature>
<evidence type="ECO:0000313" key="3">
    <source>
        <dbReference type="Proteomes" id="UP001344447"/>
    </source>
</evidence>
<keyword evidence="3" id="KW-1185">Reference proteome</keyword>
<dbReference type="GO" id="GO:0015035">
    <property type="term" value="F:protein-disulfide reductase activity"/>
    <property type="evidence" value="ECO:0007669"/>
    <property type="project" value="InterPro"/>
</dbReference>
<dbReference type="InterPro" id="IPR052927">
    <property type="entry name" value="DCC_oxidoreductase"/>
</dbReference>
<gene>
    <name evidence="2" type="ORF">RB653_004951</name>
</gene>
<feature type="region of interest" description="Disordered" evidence="1">
    <location>
        <begin position="7"/>
        <end position="28"/>
    </location>
</feature>
<dbReference type="PANTHER" id="PTHR33639">
    <property type="entry name" value="THIOL-DISULFIDE OXIDOREDUCTASE DCC"/>
    <property type="match status" value="1"/>
</dbReference>
<evidence type="ECO:0000256" key="1">
    <source>
        <dbReference type="SAM" id="MobiDB-lite"/>
    </source>
</evidence>
<evidence type="ECO:0000313" key="2">
    <source>
        <dbReference type="EMBL" id="KAK5583359.1"/>
    </source>
</evidence>
<organism evidence="2 3">
    <name type="scientific">Dictyostelium firmibasis</name>
    <dbReference type="NCBI Taxonomy" id="79012"/>
    <lineage>
        <taxon>Eukaryota</taxon>
        <taxon>Amoebozoa</taxon>
        <taxon>Evosea</taxon>
        <taxon>Eumycetozoa</taxon>
        <taxon>Dictyostelia</taxon>
        <taxon>Dictyosteliales</taxon>
        <taxon>Dictyosteliaceae</taxon>
        <taxon>Dictyostelium</taxon>
    </lineage>
</organism>
<evidence type="ECO:0008006" key="4">
    <source>
        <dbReference type="Google" id="ProtNLM"/>
    </source>
</evidence>
<accession>A0AAN7U0G2</accession>
<name>A0AAN7U0G2_9MYCE</name>
<dbReference type="Proteomes" id="UP001344447">
    <property type="component" value="Unassembled WGS sequence"/>
</dbReference>
<reference evidence="2 3" key="1">
    <citation type="submission" date="2023-11" db="EMBL/GenBank/DDBJ databases">
        <title>Dfirmibasis_genome.</title>
        <authorList>
            <person name="Edelbroek B."/>
            <person name="Kjellin J."/>
            <person name="Jerlstrom-Hultqvist J."/>
            <person name="Soderbom F."/>
        </authorList>
    </citation>
    <scope>NUCLEOTIDE SEQUENCE [LARGE SCALE GENOMIC DNA]</scope>
    <source>
        <strain evidence="2 3">TNS-C-14</strain>
    </source>
</reference>
<dbReference type="InterPro" id="IPR007263">
    <property type="entry name" value="DCC1-like"/>
</dbReference>
<dbReference type="PANTHER" id="PTHR33639:SF2">
    <property type="entry name" value="DUF393 DOMAIN-CONTAINING PROTEIN"/>
    <property type="match status" value="1"/>
</dbReference>
<proteinExistence type="predicted"/>
<comment type="caution">
    <text evidence="2">The sequence shown here is derived from an EMBL/GenBank/DDBJ whole genome shotgun (WGS) entry which is preliminary data.</text>
</comment>
<dbReference type="Pfam" id="PF04134">
    <property type="entry name" value="DCC1-like"/>
    <property type="match status" value="1"/>
</dbReference>
<dbReference type="EMBL" id="JAVFKY010000001">
    <property type="protein sequence ID" value="KAK5583359.1"/>
    <property type="molecule type" value="Genomic_DNA"/>
</dbReference>